<dbReference type="PANTHER" id="PTHR44688:SF16">
    <property type="entry name" value="DNA-BINDING TRANSCRIPTIONAL ACTIVATOR DEVR_DOSR"/>
    <property type="match status" value="1"/>
</dbReference>
<dbReference type="InterPro" id="IPR000792">
    <property type="entry name" value="Tscrpt_reg_LuxR_C"/>
</dbReference>
<keyword evidence="2 5" id="KW-0238">DNA-binding</keyword>
<dbReference type="PROSITE" id="PS50043">
    <property type="entry name" value="HTH_LUXR_2"/>
    <property type="match status" value="1"/>
</dbReference>
<dbReference type="PANTHER" id="PTHR44688">
    <property type="entry name" value="DNA-BINDING TRANSCRIPTIONAL ACTIVATOR DEVR_DOSR"/>
    <property type="match status" value="1"/>
</dbReference>
<feature type="domain" description="HTH luxR-type" evidence="4">
    <location>
        <begin position="255"/>
        <end position="319"/>
    </location>
</feature>
<dbReference type="Proteomes" id="UP001180536">
    <property type="component" value="Unassembled WGS sequence"/>
</dbReference>
<dbReference type="InterPro" id="IPR036388">
    <property type="entry name" value="WH-like_DNA-bd_sf"/>
</dbReference>
<dbReference type="EMBL" id="JAVDXQ010000008">
    <property type="protein sequence ID" value="MDR7299450.1"/>
    <property type="molecule type" value="Genomic_DNA"/>
</dbReference>
<evidence type="ECO:0000259" key="4">
    <source>
        <dbReference type="PROSITE" id="PS50043"/>
    </source>
</evidence>
<proteinExistence type="predicted"/>
<dbReference type="CDD" id="cd06170">
    <property type="entry name" value="LuxR_C_like"/>
    <property type="match status" value="1"/>
</dbReference>
<name>A0ABU1ZFP3_9BURK</name>
<dbReference type="RefSeq" id="WP_310349138.1">
    <property type="nucleotide sequence ID" value="NZ_JAVDXQ010000008.1"/>
</dbReference>
<dbReference type="PRINTS" id="PR00038">
    <property type="entry name" value="HTHLUXR"/>
</dbReference>
<organism evidence="5 6">
    <name type="scientific">Pelomonas aquatica</name>
    <dbReference type="NCBI Taxonomy" id="431058"/>
    <lineage>
        <taxon>Bacteria</taxon>
        <taxon>Pseudomonadati</taxon>
        <taxon>Pseudomonadota</taxon>
        <taxon>Betaproteobacteria</taxon>
        <taxon>Burkholderiales</taxon>
        <taxon>Sphaerotilaceae</taxon>
        <taxon>Roseateles</taxon>
    </lineage>
</organism>
<keyword evidence="3" id="KW-0804">Transcription</keyword>
<comment type="caution">
    <text evidence="5">The sequence shown here is derived from an EMBL/GenBank/DDBJ whole genome shotgun (WGS) entry which is preliminary data.</text>
</comment>
<sequence length="319" mass="35280">MSHLTLAELSETIRQIYAASRSGDVEDYQRRALEVVARHIAFDAAWWGRGSFAQGVHHVHCSFPYRLPVDIAERLNLSDPDNVVARRVVADPGRAHYFGQSDLMSQPGTAMLTEYMGIAQSVCIANVDAELGVSGFVSLARSSPTPRFSARELDILEWLGPHLAAGLDMALADELTMQRNPERTALLATDTLGLLRVGEVSAAEMLRLEWPGWTGPRLPEPLVERIVGGKTEFLGRQLHAAIHWVGDHVFVSMRRREPRDMLTRREREVANAFAAGQSYREVALALDLSPATVRHHLRSAYVKLGVTDKAAFATRLGSP</sequence>
<dbReference type="Gene3D" id="1.10.10.10">
    <property type="entry name" value="Winged helix-like DNA-binding domain superfamily/Winged helix DNA-binding domain"/>
    <property type="match status" value="1"/>
</dbReference>
<accession>A0ABU1ZFP3</accession>
<dbReference type="InterPro" id="IPR016032">
    <property type="entry name" value="Sig_transdc_resp-reg_C-effctor"/>
</dbReference>
<evidence type="ECO:0000313" key="5">
    <source>
        <dbReference type="EMBL" id="MDR7299450.1"/>
    </source>
</evidence>
<dbReference type="SMART" id="SM00421">
    <property type="entry name" value="HTH_LUXR"/>
    <property type="match status" value="1"/>
</dbReference>
<evidence type="ECO:0000256" key="3">
    <source>
        <dbReference type="ARBA" id="ARBA00023163"/>
    </source>
</evidence>
<evidence type="ECO:0000313" key="6">
    <source>
        <dbReference type="Proteomes" id="UP001180536"/>
    </source>
</evidence>
<dbReference type="GO" id="GO:0003677">
    <property type="term" value="F:DNA binding"/>
    <property type="evidence" value="ECO:0007669"/>
    <property type="project" value="UniProtKB-KW"/>
</dbReference>
<keyword evidence="6" id="KW-1185">Reference proteome</keyword>
<reference evidence="5 6" key="1">
    <citation type="submission" date="2023-07" db="EMBL/GenBank/DDBJ databases">
        <title>Sorghum-associated microbial communities from plants grown in Nebraska, USA.</title>
        <authorList>
            <person name="Schachtman D."/>
        </authorList>
    </citation>
    <scope>NUCLEOTIDE SEQUENCE [LARGE SCALE GENOMIC DNA]</scope>
    <source>
        <strain evidence="5 6">BE310</strain>
    </source>
</reference>
<protein>
    <submittedName>
        <fullName evidence="5">DNA-binding CsgD family transcriptional regulator</fullName>
    </submittedName>
</protein>
<dbReference type="Pfam" id="PF00196">
    <property type="entry name" value="GerE"/>
    <property type="match status" value="1"/>
</dbReference>
<gene>
    <name evidence="5" type="ORF">J2X16_004820</name>
</gene>
<dbReference type="SUPFAM" id="SSF46894">
    <property type="entry name" value="C-terminal effector domain of the bipartite response regulators"/>
    <property type="match status" value="1"/>
</dbReference>
<dbReference type="PROSITE" id="PS00622">
    <property type="entry name" value="HTH_LUXR_1"/>
    <property type="match status" value="1"/>
</dbReference>
<evidence type="ECO:0000256" key="1">
    <source>
        <dbReference type="ARBA" id="ARBA00023015"/>
    </source>
</evidence>
<evidence type="ECO:0000256" key="2">
    <source>
        <dbReference type="ARBA" id="ARBA00023125"/>
    </source>
</evidence>
<keyword evidence="1" id="KW-0805">Transcription regulation</keyword>